<dbReference type="AlphaFoldDB" id="A0A7K8R544"/>
<dbReference type="InterPro" id="IPR015373">
    <property type="entry name" value="Interferon/interleukin_rcp_dom"/>
</dbReference>
<dbReference type="Pfam" id="PF09294">
    <property type="entry name" value="Interfer-bind"/>
    <property type="match status" value="1"/>
</dbReference>
<dbReference type="Proteomes" id="UP000567624">
    <property type="component" value="Unassembled WGS sequence"/>
</dbReference>
<gene>
    <name evidence="2" type="primary">Ifnlr1</name>
    <name evidence="2" type="ORF">SMICAP_R11276</name>
</gene>
<organism evidence="2 3">
    <name type="scientific">Smithornis capensis</name>
    <dbReference type="NCBI Taxonomy" id="363769"/>
    <lineage>
        <taxon>Eukaryota</taxon>
        <taxon>Metazoa</taxon>
        <taxon>Chordata</taxon>
        <taxon>Craniata</taxon>
        <taxon>Vertebrata</taxon>
        <taxon>Euteleostomi</taxon>
        <taxon>Archelosauria</taxon>
        <taxon>Archosauria</taxon>
        <taxon>Dinosauria</taxon>
        <taxon>Saurischia</taxon>
        <taxon>Theropoda</taxon>
        <taxon>Coelurosauria</taxon>
        <taxon>Aves</taxon>
        <taxon>Neognathae</taxon>
        <taxon>Neoaves</taxon>
        <taxon>Telluraves</taxon>
        <taxon>Australaves</taxon>
        <taxon>Passeriformes</taxon>
        <taxon>Eurylaimidae</taxon>
        <taxon>Smithornis</taxon>
    </lineage>
</organism>
<feature type="domain" description="Fibronectin type-III" evidence="1">
    <location>
        <begin position="5"/>
        <end position="109"/>
    </location>
</feature>
<dbReference type="GO" id="GO:0005886">
    <property type="term" value="C:plasma membrane"/>
    <property type="evidence" value="ECO:0007669"/>
    <property type="project" value="TreeGrafter"/>
</dbReference>
<keyword evidence="3" id="KW-1185">Reference proteome</keyword>
<comment type="caution">
    <text evidence="2">The sequence shown here is derived from an EMBL/GenBank/DDBJ whole genome shotgun (WGS) entry which is preliminary data.</text>
</comment>
<protein>
    <submittedName>
        <fullName evidence="2">INLR1 protein</fullName>
    </submittedName>
</protein>
<name>A0A7K8R544_9PASS</name>
<dbReference type="SUPFAM" id="SSF49265">
    <property type="entry name" value="Fibronectin type III"/>
    <property type="match status" value="2"/>
</dbReference>
<dbReference type="InterPro" id="IPR013783">
    <property type="entry name" value="Ig-like_fold"/>
</dbReference>
<evidence type="ECO:0000313" key="2">
    <source>
        <dbReference type="EMBL" id="NXF11986.1"/>
    </source>
</evidence>
<feature type="non-terminal residue" evidence="2">
    <location>
        <position position="1"/>
    </location>
</feature>
<evidence type="ECO:0000313" key="3">
    <source>
        <dbReference type="Proteomes" id="UP000567624"/>
    </source>
</evidence>
<dbReference type="GO" id="GO:0004896">
    <property type="term" value="F:cytokine receptor activity"/>
    <property type="evidence" value="ECO:0007669"/>
    <property type="project" value="TreeGrafter"/>
</dbReference>
<dbReference type="InterPro" id="IPR003961">
    <property type="entry name" value="FN3_dom"/>
</dbReference>
<accession>A0A7K8R544</accession>
<sequence length="204" mass="23515">SGHVPILPPQNVTLMSKDFEMILTWAPGEGSPPDVTYTVRYRSQDHMDKWKKVPHCKNIPRTSCILTCVIRNRFVKVQARVKAVSGQLQLPWVKSQFKDYYSEVELAPPVLILNVKKDSVHVNASFPLPTCVEHLPWKYELNRWEAGSEDKKKYEEKFRKDSVIIDTSALRGNYCLSARSLYESFNLKYSEFSQPVCVLLNHKG</sequence>
<evidence type="ECO:0000259" key="1">
    <source>
        <dbReference type="PROSITE" id="PS50853"/>
    </source>
</evidence>
<dbReference type="InterPro" id="IPR036116">
    <property type="entry name" value="FN3_sf"/>
</dbReference>
<feature type="non-terminal residue" evidence="2">
    <location>
        <position position="204"/>
    </location>
</feature>
<dbReference type="Gene3D" id="2.60.40.10">
    <property type="entry name" value="Immunoglobulins"/>
    <property type="match status" value="2"/>
</dbReference>
<dbReference type="PANTHER" id="PTHR20859:SF55">
    <property type="entry name" value="INTERFERON LAMBDA RECEPTOR 1"/>
    <property type="match status" value="1"/>
</dbReference>
<dbReference type="PANTHER" id="PTHR20859">
    <property type="entry name" value="INTERFERON/INTERLEUKIN RECEPTOR"/>
    <property type="match status" value="1"/>
</dbReference>
<dbReference type="EMBL" id="VWYW01000860">
    <property type="protein sequence ID" value="NXF11986.1"/>
    <property type="molecule type" value="Genomic_DNA"/>
</dbReference>
<reference evidence="2 3" key="1">
    <citation type="submission" date="2019-09" db="EMBL/GenBank/DDBJ databases">
        <title>Bird 10,000 Genomes (B10K) Project - Family phase.</title>
        <authorList>
            <person name="Zhang G."/>
        </authorList>
    </citation>
    <scope>NUCLEOTIDE SEQUENCE [LARGE SCALE GENOMIC DNA]</scope>
    <source>
        <strain evidence="2">B10K-CU-031-20</strain>
    </source>
</reference>
<dbReference type="Pfam" id="PF01108">
    <property type="entry name" value="Tissue_fac"/>
    <property type="match status" value="1"/>
</dbReference>
<dbReference type="InterPro" id="IPR050650">
    <property type="entry name" value="Type-II_Cytokine-TF_Rcpt"/>
</dbReference>
<proteinExistence type="predicted"/>
<dbReference type="PROSITE" id="PS50853">
    <property type="entry name" value="FN3"/>
    <property type="match status" value="1"/>
</dbReference>